<keyword evidence="3" id="KW-1185">Reference proteome</keyword>
<comment type="caution">
    <text evidence="2">The sequence shown here is derived from an EMBL/GenBank/DDBJ whole genome shotgun (WGS) entry which is preliminary data.</text>
</comment>
<gene>
    <name evidence="2" type="ORF">SNA_11315</name>
</gene>
<evidence type="ECO:0000313" key="2">
    <source>
        <dbReference type="EMBL" id="KIZ17848.1"/>
    </source>
</evidence>
<protein>
    <recommendedName>
        <fullName evidence="1">O-acyltransferase WSD1-like N-terminal domain-containing protein</fullName>
    </recommendedName>
</protein>
<evidence type="ECO:0000313" key="3">
    <source>
        <dbReference type="Proteomes" id="UP000032458"/>
    </source>
</evidence>
<proteinExistence type="predicted"/>
<reference evidence="2 3" key="1">
    <citation type="submission" date="2014-09" db="EMBL/GenBank/DDBJ databases">
        <title>Draft genome sequence of Streptomyces natalensis ATCC 27448, producer of the antifungal pimaricin.</title>
        <authorList>
            <person name="Mendes M.V."/>
            <person name="Beites T."/>
            <person name="Pires S."/>
            <person name="Santos C.L."/>
            <person name="Moradas-Ferreira P."/>
        </authorList>
    </citation>
    <scope>NUCLEOTIDE SEQUENCE [LARGE SCALE GENOMIC DNA]</scope>
    <source>
        <strain evidence="2 3">ATCC 27448</strain>
    </source>
</reference>
<accession>A0A0D7CNR9</accession>
<dbReference type="EMBL" id="JRKI01000016">
    <property type="protein sequence ID" value="KIZ17848.1"/>
    <property type="molecule type" value="Genomic_DNA"/>
</dbReference>
<dbReference type="PATRIC" id="fig|1240678.4.peg.2375"/>
<dbReference type="GO" id="GO:0019432">
    <property type="term" value="P:triglyceride biosynthetic process"/>
    <property type="evidence" value="ECO:0007669"/>
    <property type="project" value="UniProtKB-UniPathway"/>
</dbReference>
<feature type="domain" description="O-acyltransferase WSD1-like N-terminal" evidence="1">
    <location>
        <begin position="35"/>
        <end position="155"/>
    </location>
</feature>
<sequence length="415" mass="45203">MNRATRPSPLDAILYHDPLMRVGFILHLSGQAPPLDHLAAHVRKRLDELPSFSLTLKGRGTKALWCHQPPDLDHHLRAVELPAGADVYDSVRELHKEPFADDRPPWTMTLLHGQAPGQYSIFYRINHGLQDGGAIARTLEVLFATEPIDALASSAVVHGSGVPPRPAPRHYAYAAKLLARSTAKSLLWPHPEVGYSTERVFHWTVVPTTTLRNMAHAHGGSVNDAFVATLARTASQWAARHHPHYDGTGLPVMLAINNRRPTVVDAPGNRASTGRFKVPGHLDPLARTLEAVVAATRPLKQPPYREAVRRLSENIPPSVIDRSFRSFFTPERAAVCSSNVSIRHPLALAGTPVHAIDGVTVLPLGAPVSVALISYQGSSRAVFVTDPVLPDTEELHQEWSAAVADAPPQATNCRS</sequence>
<dbReference type="GO" id="GO:0004144">
    <property type="term" value="F:diacylglycerol O-acyltransferase activity"/>
    <property type="evidence" value="ECO:0007669"/>
    <property type="project" value="InterPro"/>
</dbReference>
<dbReference type="RefSeq" id="WP_030063938.1">
    <property type="nucleotide sequence ID" value="NZ_JRKI01000016.1"/>
</dbReference>
<evidence type="ECO:0000259" key="1">
    <source>
        <dbReference type="Pfam" id="PF03007"/>
    </source>
</evidence>
<organism evidence="2 3">
    <name type="scientific">Streptomyces natalensis ATCC 27448</name>
    <dbReference type="NCBI Taxonomy" id="1240678"/>
    <lineage>
        <taxon>Bacteria</taxon>
        <taxon>Bacillati</taxon>
        <taxon>Actinomycetota</taxon>
        <taxon>Actinomycetes</taxon>
        <taxon>Kitasatosporales</taxon>
        <taxon>Streptomycetaceae</taxon>
        <taxon>Streptomyces</taxon>
    </lineage>
</organism>
<dbReference type="UniPathway" id="UPA00282"/>
<dbReference type="InterPro" id="IPR004255">
    <property type="entry name" value="O-acyltransferase_WSD1_N"/>
</dbReference>
<dbReference type="Proteomes" id="UP000032458">
    <property type="component" value="Unassembled WGS sequence"/>
</dbReference>
<dbReference type="Pfam" id="PF03007">
    <property type="entry name" value="WS_DGAT_cat"/>
    <property type="match status" value="1"/>
</dbReference>
<dbReference type="AlphaFoldDB" id="A0A0D7CNR9"/>
<name>A0A0D7CNR9_9ACTN</name>